<reference evidence="1 2" key="1">
    <citation type="submission" date="2021-06" db="EMBL/GenBank/DDBJ databases">
        <authorList>
            <person name="Palmer J.M."/>
        </authorList>
    </citation>
    <scope>NUCLEOTIDE SEQUENCE [LARGE SCALE GENOMIC DNA]</scope>
    <source>
        <strain evidence="2">if_2019</strain>
        <tissue evidence="1">Muscle</tissue>
    </source>
</reference>
<name>A0ABV0UK22_9TELE</name>
<sequence>MSCCSFAAFHAVSFAFELTSSTFCDCELHIFLALVGSVVKALLVSGAPCEGWSSADGKRLSVCYLVFMILFVHQCSLTTSKACTEYLYLSRY</sequence>
<organism evidence="1 2">
    <name type="scientific">Ilyodon furcidens</name>
    <name type="common">goldbreast splitfin</name>
    <dbReference type="NCBI Taxonomy" id="33524"/>
    <lineage>
        <taxon>Eukaryota</taxon>
        <taxon>Metazoa</taxon>
        <taxon>Chordata</taxon>
        <taxon>Craniata</taxon>
        <taxon>Vertebrata</taxon>
        <taxon>Euteleostomi</taxon>
        <taxon>Actinopterygii</taxon>
        <taxon>Neopterygii</taxon>
        <taxon>Teleostei</taxon>
        <taxon>Neoteleostei</taxon>
        <taxon>Acanthomorphata</taxon>
        <taxon>Ovalentaria</taxon>
        <taxon>Atherinomorphae</taxon>
        <taxon>Cyprinodontiformes</taxon>
        <taxon>Goodeidae</taxon>
        <taxon>Ilyodon</taxon>
    </lineage>
</organism>
<evidence type="ECO:0000313" key="2">
    <source>
        <dbReference type="Proteomes" id="UP001482620"/>
    </source>
</evidence>
<gene>
    <name evidence="1" type="ORF">ILYODFUR_013881</name>
</gene>
<comment type="caution">
    <text evidence="1">The sequence shown here is derived from an EMBL/GenBank/DDBJ whole genome shotgun (WGS) entry which is preliminary data.</text>
</comment>
<protein>
    <recommendedName>
        <fullName evidence="3">Secreted protein</fullName>
    </recommendedName>
</protein>
<keyword evidence="2" id="KW-1185">Reference proteome</keyword>
<dbReference type="Proteomes" id="UP001482620">
    <property type="component" value="Unassembled WGS sequence"/>
</dbReference>
<accession>A0ABV0UK22</accession>
<proteinExistence type="predicted"/>
<dbReference type="EMBL" id="JAHRIQ010070660">
    <property type="protein sequence ID" value="MEQ2244117.1"/>
    <property type="molecule type" value="Genomic_DNA"/>
</dbReference>
<evidence type="ECO:0008006" key="3">
    <source>
        <dbReference type="Google" id="ProtNLM"/>
    </source>
</evidence>
<evidence type="ECO:0000313" key="1">
    <source>
        <dbReference type="EMBL" id="MEQ2244117.1"/>
    </source>
</evidence>